<protein>
    <submittedName>
        <fullName evidence="2">Uncharacterized protein</fullName>
    </submittedName>
</protein>
<proteinExistence type="predicted"/>
<dbReference type="Proteomes" id="UP000625079">
    <property type="component" value="Unassembled WGS sequence"/>
</dbReference>
<dbReference type="AlphaFoldDB" id="A0AA87W6G5"/>
<name>A0AA87W6G5_9BRAD</name>
<reference evidence="2" key="1">
    <citation type="journal article" date="2014" name="Int. J. Syst. Evol. Microbiol.">
        <title>Complete genome sequence of Corynebacterium casei LMG S-19264T (=DSM 44701T), isolated from a smear-ripened cheese.</title>
        <authorList>
            <consortium name="US DOE Joint Genome Institute (JGI-PGF)"/>
            <person name="Walter F."/>
            <person name="Albersmeier A."/>
            <person name="Kalinowski J."/>
            <person name="Ruckert C."/>
        </authorList>
    </citation>
    <scope>NUCLEOTIDE SEQUENCE</scope>
    <source>
        <strain evidence="2">CGMCC 1.15034</strain>
    </source>
</reference>
<comment type="caution">
    <text evidence="2">The sequence shown here is derived from an EMBL/GenBank/DDBJ whole genome shotgun (WGS) entry which is preliminary data.</text>
</comment>
<gene>
    <name evidence="2" type="ORF">GCM10010987_46480</name>
</gene>
<reference evidence="2" key="2">
    <citation type="submission" date="2022-12" db="EMBL/GenBank/DDBJ databases">
        <authorList>
            <person name="Sun Q."/>
            <person name="Zhou Y."/>
        </authorList>
    </citation>
    <scope>NUCLEOTIDE SEQUENCE</scope>
    <source>
        <strain evidence="2">CGMCC 1.15034</strain>
    </source>
</reference>
<evidence type="ECO:0000313" key="3">
    <source>
        <dbReference type="Proteomes" id="UP000625079"/>
    </source>
</evidence>
<feature type="region of interest" description="Disordered" evidence="1">
    <location>
        <begin position="60"/>
        <end position="96"/>
    </location>
</feature>
<evidence type="ECO:0000313" key="2">
    <source>
        <dbReference type="EMBL" id="GGI27856.1"/>
    </source>
</evidence>
<accession>A0AA87W6G5</accession>
<dbReference type="EMBL" id="BMHC01000011">
    <property type="protein sequence ID" value="GGI27856.1"/>
    <property type="molecule type" value="Genomic_DNA"/>
</dbReference>
<sequence length="96" mass="10641">MGDRRHLDLRGAQYSSAPFSVMWGGVMEQEFYQGLAHRVRNIAEKADPFTRRRLLDLAKRYDAKGGQTSRPAAAERPLPTPRTTPPASIFSGPGEA</sequence>
<evidence type="ECO:0000256" key="1">
    <source>
        <dbReference type="SAM" id="MobiDB-lite"/>
    </source>
</evidence>
<organism evidence="2 3">
    <name type="scientific">Bradyrhizobium guangdongense</name>
    <dbReference type="NCBI Taxonomy" id="1325090"/>
    <lineage>
        <taxon>Bacteria</taxon>
        <taxon>Pseudomonadati</taxon>
        <taxon>Pseudomonadota</taxon>
        <taxon>Alphaproteobacteria</taxon>
        <taxon>Hyphomicrobiales</taxon>
        <taxon>Nitrobacteraceae</taxon>
        <taxon>Bradyrhizobium</taxon>
    </lineage>
</organism>